<dbReference type="STRING" id="754252.PFREUD_18230"/>
<accession>D7GFL9</accession>
<evidence type="ECO:0000259" key="2">
    <source>
        <dbReference type="Pfam" id="PF13625"/>
    </source>
</evidence>
<dbReference type="EMBL" id="FN806773">
    <property type="protein sequence ID" value="CBL57330.1"/>
    <property type="molecule type" value="Genomic_DNA"/>
</dbReference>
<dbReference type="HOGENOM" id="CLU_013420_0_0_11"/>
<proteinExistence type="predicted"/>
<gene>
    <name evidence="3" type="ordered locus">PFREUD_18230</name>
</gene>
<dbReference type="Proteomes" id="UP000000936">
    <property type="component" value="Chromosome"/>
</dbReference>
<name>D7GFL9_PROFC</name>
<evidence type="ECO:0000256" key="1">
    <source>
        <dbReference type="SAM" id="MobiDB-lite"/>
    </source>
</evidence>
<dbReference type="KEGG" id="pfr:PFREUD_18230"/>
<feature type="compositionally biased region" description="Low complexity" evidence="1">
    <location>
        <begin position="369"/>
        <end position="385"/>
    </location>
</feature>
<feature type="region of interest" description="Disordered" evidence="1">
    <location>
        <begin position="646"/>
        <end position="669"/>
    </location>
</feature>
<dbReference type="RefSeq" id="WP_013161686.1">
    <property type="nucleotide sequence ID" value="NC_014215.1"/>
</dbReference>
<organism evidence="3 4">
    <name type="scientific">Propionibacterium freudenreichii subsp. shermanii (strain ATCC 9614 / DSM 4902 / CIP 103027 / NCIMB 8099 / CIRM-BIA1)</name>
    <dbReference type="NCBI Taxonomy" id="754252"/>
    <lineage>
        <taxon>Bacteria</taxon>
        <taxon>Bacillati</taxon>
        <taxon>Actinomycetota</taxon>
        <taxon>Actinomycetes</taxon>
        <taxon>Propionibacteriales</taxon>
        <taxon>Propionibacteriaceae</taxon>
        <taxon>Propionibacterium</taxon>
    </lineage>
</organism>
<keyword evidence="4" id="KW-1185">Reference proteome</keyword>
<sequence length="791" mass="82956">MSASSRSLADAIRAFDAQQLAVLLRARPDLTQPRPLDLSELIERLSARASTLRALDRLDAWHLLVAQAVAAWEGGGDPVDDKQLAAAMGLPDDVAAVDRALDGLRQLGLAWGSPVHLTQAARAAFGEHPGGLAAVSPTPLAPATIDEALRAVGEAGRAVLDRLVWGPPTGTVQRADRAVTRESAESTMDLLLAWGLLRPIGPDQVLLPREVALRLRGGRLVRQPVPTQVPAWQAPTSATGASLPASLVDRAAIGSAQELTSHVVAVLDDIAARTPRALATGGVPKREMGTFTRLVDDARLAEFVIGITRGAGLFTTRGGLLMPTTGLDDFLDLDAFARWLLVRDAWRSLTWWPADLDAAGRAPAEEMTGSSASSRAASQRAAGQRPTGQPEPGAHGDAPTHPGLPTSAALREAAWDELVAATRGTAVVADSLAERLSWRHPAWLGVDWPGVARQLVREAEWLGLMAFGRTTGLLDATRSTPDPGFTAYGDRFVLQSDLTAVAPAPLDHDTAALIGVMANRESHGAAATYRFTPASLERALDAGWSVQDISEWLTTHNESGADAGLPAPLTSLLDDVARQHGKVRVMTLGAVVQLDDPATEASLLADPRAEDLGLIALAPGVLGAAAEPAELVAFLRQRGLAPVAQSSQGVQITTPPSRRAPAPARPVAPPPVDADALAAALLRRESTGLSPEQIVQALTRAYRDDLWVGVDWADDNGATHSHTMRVLSMGSGVVNLVRRAAGRLSLPVTRIIAVDIPASADAPSDAGKAALHERGCSAGLNPPASSSDRAM</sequence>
<feature type="domain" description="Helicase XPB/Ssl2 N-terminal" evidence="2">
    <location>
        <begin position="493"/>
        <end position="617"/>
    </location>
</feature>
<evidence type="ECO:0000313" key="4">
    <source>
        <dbReference type="Proteomes" id="UP000000936"/>
    </source>
</evidence>
<dbReference type="Pfam" id="PF13625">
    <property type="entry name" value="Helicase_C_3"/>
    <property type="match status" value="1"/>
</dbReference>
<protein>
    <recommendedName>
        <fullName evidence="2">Helicase XPB/Ssl2 N-terminal domain-containing protein</fullName>
    </recommendedName>
</protein>
<dbReference type="InterPro" id="IPR032830">
    <property type="entry name" value="XPB/Ssl2_N"/>
</dbReference>
<dbReference type="eggNOG" id="COG2378">
    <property type="taxonomic scope" value="Bacteria"/>
</dbReference>
<feature type="region of interest" description="Disordered" evidence="1">
    <location>
        <begin position="362"/>
        <end position="406"/>
    </location>
</feature>
<feature type="region of interest" description="Disordered" evidence="1">
    <location>
        <begin position="763"/>
        <end position="791"/>
    </location>
</feature>
<dbReference type="AlphaFoldDB" id="D7GFL9"/>
<reference evidence="3 4" key="1">
    <citation type="journal article" date="2010" name="PLoS ONE">
        <title>The complete genome of Propionibacterium freudenreichii CIRM-BIA1, a hardy actinobacterium with food and probiotic applications.</title>
        <authorList>
            <person name="Falentin H."/>
            <person name="Deutsch S.M."/>
            <person name="Jan G."/>
            <person name="Loux V."/>
            <person name="Thierry A."/>
            <person name="Parayre S."/>
            <person name="Maillard M.B."/>
            <person name="Dherbecourt J."/>
            <person name="Cousin F.J."/>
            <person name="Jardin J."/>
            <person name="Siguier P."/>
            <person name="Couloux A."/>
            <person name="Barbe V."/>
            <person name="Vacherie B."/>
            <person name="Wincker P."/>
            <person name="Gibrat J.F."/>
            <person name="Gaillardin C."/>
            <person name="Lortal S."/>
        </authorList>
    </citation>
    <scope>NUCLEOTIDE SEQUENCE [LARGE SCALE GENOMIC DNA]</scope>
    <source>
        <strain evidence="4">ATCC 9614 / DSM 4902 / CIP 103027 / NCIMB 8099 / CIRM-BIA1</strain>
    </source>
</reference>
<evidence type="ECO:0000313" key="3">
    <source>
        <dbReference type="EMBL" id="CBL57330.1"/>
    </source>
</evidence>